<sequence length="522" mass="57689">MSSQSAPFFSLPSPSNHCPRTSSVSPTRSQEHHTYPERKRKRKFGFSHTSRPAQSIKVRRRAGFFTKLSRCKNSPTDIMAETIVDPSLVLPEILPIADNSHSCAIAFEAHLQGRDNAVEERRRGSTMFGSFSTQLKSILTSRHRRFDSPPNEDLSSYHFGRRSASPLKAPPRTPSYRLAKDETFFQLPNTSEGLISPPERLPVECMLDLEACAIEGSLRFAWHSTELLQCAPGPSDYWRSKRYHGRRCQFPEGSAPCEWASSPFDVYPEPFNGPPSPHIPSSSFSPMDLKDSQHCSIPNEDPLSHESAATESEKSPFFLPLFLVPFRRKKSKSKGKQALSRCASYSSAIVTTSANVLFGDIPNHFGPVLGRQGCSITIDDMGILQNSDAASIADSNDIPHAPYKCPDWTTEPSGEPDELIDAIMERLLDQHMSSRLHVPCFSEESSLLSSTSRLDLNEPTEDSRITPQSNKDDPIHVVTFRAPSTTPSTTRLSSSPSAAPSSSPTTPPRPETNPSCTTSGEK</sequence>
<feature type="region of interest" description="Disordered" evidence="1">
    <location>
        <begin position="270"/>
        <end position="309"/>
    </location>
</feature>
<evidence type="ECO:0000256" key="1">
    <source>
        <dbReference type="SAM" id="MobiDB-lite"/>
    </source>
</evidence>
<protein>
    <submittedName>
        <fullName evidence="2">Uncharacterized protein</fullName>
    </submittedName>
</protein>
<dbReference type="Proteomes" id="UP000799778">
    <property type="component" value="Unassembled WGS sequence"/>
</dbReference>
<organism evidence="2 3">
    <name type="scientific">Aaosphaeria arxii CBS 175.79</name>
    <dbReference type="NCBI Taxonomy" id="1450172"/>
    <lineage>
        <taxon>Eukaryota</taxon>
        <taxon>Fungi</taxon>
        <taxon>Dikarya</taxon>
        <taxon>Ascomycota</taxon>
        <taxon>Pezizomycotina</taxon>
        <taxon>Dothideomycetes</taxon>
        <taxon>Pleosporomycetidae</taxon>
        <taxon>Pleosporales</taxon>
        <taxon>Pleosporales incertae sedis</taxon>
        <taxon>Aaosphaeria</taxon>
    </lineage>
</organism>
<evidence type="ECO:0000313" key="2">
    <source>
        <dbReference type="EMBL" id="KAF2013344.1"/>
    </source>
</evidence>
<feature type="region of interest" description="Disordered" evidence="1">
    <location>
        <begin position="144"/>
        <end position="173"/>
    </location>
</feature>
<proteinExistence type="predicted"/>
<gene>
    <name evidence="2" type="ORF">BU24DRAFT_452266</name>
</gene>
<accession>A0A6A5XLZ1</accession>
<dbReference type="EMBL" id="ML978071">
    <property type="protein sequence ID" value="KAF2013344.1"/>
    <property type="molecule type" value="Genomic_DNA"/>
</dbReference>
<dbReference type="RefSeq" id="XP_033381683.1">
    <property type="nucleotide sequence ID" value="XM_033531176.1"/>
</dbReference>
<feature type="compositionally biased region" description="Polar residues" evidence="1">
    <location>
        <begin position="1"/>
        <end position="28"/>
    </location>
</feature>
<feature type="compositionally biased region" description="Low complexity" evidence="1">
    <location>
        <begin position="481"/>
        <end position="504"/>
    </location>
</feature>
<reference evidence="2" key="1">
    <citation type="journal article" date="2020" name="Stud. Mycol.">
        <title>101 Dothideomycetes genomes: a test case for predicting lifestyles and emergence of pathogens.</title>
        <authorList>
            <person name="Haridas S."/>
            <person name="Albert R."/>
            <person name="Binder M."/>
            <person name="Bloem J."/>
            <person name="Labutti K."/>
            <person name="Salamov A."/>
            <person name="Andreopoulos B."/>
            <person name="Baker S."/>
            <person name="Barry K."/>
            <person name="Bills G."/>
            <person name="Bluhm B."/>
            <person name="Cannon C."/>
            <person name="Castanera R."/>
            <person name="Culley D."/>
            <person name="Daum C."/>
            <person name="Ezra D."/>
            <person name="Gonzalez J."/>
            <person name="Henrissat B."/>
            <person name="Kuo A."/>
            <person name="Liang C."/>
            <person name="Lipzen A."/>
            <person name="Lutzoni F."/>
            <person name="Magnuson J."/>
            <person name="Mondo S."/>
            <person name="Nolan M."/>
            <person name="Ohm R."/>
            <person name="Pangilinan J."/>
            <person name="Park H.-J."/>
            <person name="Ramirez L."/>
            <person name="Alfaro M."/>
            <person name="Sun H."/>
            <person name="Tritt A."/>
            <person name="Yoshinaga Y."/>
            <person name="Zwiers L.-H."/>
            <person name="Turgeon B."/>
            <person name="Goodwin S."/>
            <person name="Spatafora J."/>
            <person name="Crous P."/>
            <person name="Grigoriev I."/>
        </authorList>
    </citation>
    <scope>NUCLEOTIDE SEQUENCE</scope>
    <source>
        <strain evidence="2">CBS 175.79</strain>
    </source>
</reference>
<dbReference type="OrthoDB" id="10686850at2759"/>
<dbReference type="AlphaFoldDB" id="A0A6A5XLZ1"/>
<name>A0A6A5XLZ1_9PLEO</name>
<dbReference type="GeneID" id="54288573"/>
<feature type="region of interest" description="Disordered" evidence="1">
    <location>
        <begin position="1"/>
        <end position="52"/>
    </location>
</feature>
<feature type="region of interest" description="Disordered" evidence="1">
    <location>
        <begin position="448"/>
        <end position="522"/>
    </location>
</feature>
<evidence type="ECO:0000313" key="3">
    <source>
        <dbReference type="Proteomes" id="UP000799778"/>
    </source>
</evidence>
<keyword evidence="3" id="KW-1185">Reference proteome</keyword>